<dbReference type="GO" id="GO:0003824">
    <property type="term" value="F:catalytic activity"/>
    <property type="evidence" value="ECO:0007669"/>
    <property type="project" value="InterPro"/>
</dbReference>
<evidence type="ECO:0000313" key="3">
    <source>
        <dbReference type="Proteomes" id="UP000578112"/>
    </source>
</evidence>
<reference evidence="2 3" key="1">
    <citation type="submission" date="2020-08" db="EMBL/GenBank/DDBJ databases">
        <title>Sequencing the genomes of 1000 actinobacteria strains.</title>
        <authorList>
            <person name="Klenk H.-P."/>
        </authorList>
    </citation>
    <scope>NUCLEOTIDE SEQUENCE [LARGE SCALE GENOMIC DNA]</scope>
    <source>
        <strain evidence="2 3">DSM 43149</strain>
    </source>
</reference>
<gene>
    <name evidence="2" type="ORF">BJ971_004205</name>
</gene>
<dbReference type="Proteomes" id="UP000578112">
    <property type="component" value="Unassembled WGS sequence"/>
</dbReference>
<evidence type="ECO:0000313" key="2">
    <source>
        <dbReference type="EMBL" id="MBB4763649.1"/>
    </source>
</evidence>
<dbReference type="Gene3D" id="3.40.50.1950">
    <property type="entry name" value="Flavin prenyltransferase-like"/>
    <property type="match status" value="1"/>
</dbReference>
<name>A0A7W7HZK8_9ACTN</name>
<accession>A0A7W7HZK8</accession>
<feature type="domain" description="Flavoprotein" evidence="1">
    <location>
        <begin position="3"/>
        <end position="59"/>
    </location>
</feature>
<dbReference type="InterPro" id="IPR036551">
    <property type="entry name" value="Flavin_trans-like"/>
</dbReference>
<dbReference type="AlphaFoldDB" id="A0A7W7HZK8"/>
<evidence type="ECO:0000259" key="1">
    <source>
        <dbReference type="Pfam" id="PF02441"/>
    </source>
</evidence>
<protein>
    <submittedName>
        <fullName evidence="2">Phosphopantothenoylcysteine synthetase/decarboxylase</fullName>
    </submittedName>
</protein>
<comment type="caution">
    <text evidence="2">The sequence shown here is derived from an EMBL/GenBank/DDBJ whole genome shotgun (WGS) entry which is preliminary data.</text>
</comment>
<dbReference type="Pfam" id="PF02441">
    <property type="entry name" value="Flavoprotein"/>
    <property type="match status" value="1"/>
</dbReference>
<dbReference type="InterPro" id="IPR003382">
    <property type="entry name" value="Flavoprotein"/>
</dbReference>
<dbReference type="EMBL" id="JACHNH010000001">
    <property type="protein sequence ID" value="MBB4763649.1"/>
    <property type="molecule type" value="Genomic_DNA"/>
</dbReference>
<dbReference type="SUPFAM" id="SSF52507">
    <property type="entry name" value="Homo-oligomeric flavin-containing Cys decarboxylases, HFCD"/>
    <property type="match status" value="1"/>
</dbReference>
<dbReference type="RefSeq" id="WP_184994931.1">
    <property type="nucleotide sequence ID" value="NZ_BOMK01000020.1"/>
</dbReference>
<proteinExistence type="predicted"/>
<organism evidence="2 3">
    <name type="scientific">Actinoplanes digitatis</name>
    <dbReference type="NCBI Taxonomy" id="1868"/>
    <lineage>
        <taxon>Bacteria</taxon>
        <taxon>Bacillati</taxon>
        <taxon>Actinomycetota</taxon>
        <taxon>Actinomycetes</taxon>
        <taxon>Micromonosporales</taxon>
        <taxon>Micromonosporaceae</taxon>
        <taxon>Actinoplanes</taxon>
    </lineage>
</organism>
<sequence>MACPATFNTVNKVAAGVADTYALAQLCSALGEGLPLLVVPMVNNKLWGHPAWSRSLSVLEAAGVTMLDIHTGRPGAVAVQSGTADEVVAAFDPGWVTNRLR</sequence>
<keyword evidence="3" id="KW-1185">Reference proteome</keyword>